<evidence type="ECO:0000259" key="3">
    <source>
        <dbReference type="Pfam" id="PF20803"/>
    </source>
</evidence>
<feature type="domain" description="Transcriptional repressor PaaX-like C-terminal" evidence="2">
    <location>
        <begin position="199"/>
        <end position="233"/>
    </location>
</feature>
<protein>
    <submittedName>
        <fullName evidence="4">PaaX family transcriptional regulator C-terminal domain-containing protein</fullName>
    </submittedName>
</protein>
<dbReference type="InterPro" id="IPR013225">
    <property type="entry name" value="PaaX_C"/>
</dbReference>
<dbReference type="Gene3D" id="1.20.58.1460">
    <property type="match status" value="1"/>
</dbReference>
<accession>A0ABN2ILS4</accession>
<feature type="domain" description="Transcriptional repressor PaaX-like central Cas2-like" evidence="3">
    <location>
        <begin position="89"/>
        <end position="136"/>
    </location>
</feature>
<reference evidence="4 5" key="1">
    <citation type="journal article" date="2019" name="Int. J. Syst. Evol. Microbiol.">
        <title>The Global Catalogue of Microorganisms (GCM) 10K type strain sequencing project: providing services to taxonomists for standard genome sequencing and annotation.</title>
        <authorList>
            <consortium name="The Broad Institute Genomics Platform"/>
            <consortium name="The Broad Institute Genome Sequencing Center for Infectious Disease"/>
            <person name="Wu L."/>
            <person name="Ma J."/>
        </authorList>
    </citation>
    <scope>NUCLEOTIDE SEQUENCE [LARGE SCALE GENOMIC DNA]</scope>
    <source>
        <strain evidence="4 5">JCM 16002</strain>
    </source>
</reference>
<dbReference type="InterPro" id="IPR048846">
    <property type="entry name" value="PaaX-like_central"/>
</dbReference>
<dbReference type="PANTHER" id="PTHR30319:SF1">
    <property type="entry name" value="TRANSCRIPTIONAL REPRESSOR PAAX"/>
    <property type="match status" value="1"/>
</dbReference>
<organism evidence="4 5">
    <name type="scientific">Dietzia cercidiphylli</name>
    <dbReference type="NCBI Taxonomy" id="498199"/>
    <lineage>
        <taxon>Bacteria</taxon>
        <taxon>Bacillati</taxon>
        <taxon>Actinomycetota</taxon>
        <taxon>Actinomycetes</taxon>
        <taxon>Mycobacteriales</taxon>
        <taxon>Dietziaceae</taxon>
        <taxon>Dietzia</taxon>
    </lineage>
</organism>
<dbReference type="Pfam" id="PF20803">
    <property type="entry name" value="PaaX_M"/>
    <property type="match status" value="1"/>
</dbReference>
<dbReference type="InterPro" id="IPR036388">
    <property type="entry name" value="WH-like_DNA-bd_sf"/>
</dbReference>
<evidence type="ECO:0000259" key="1">
    <source>
        <dbReference type="Pfam" id="PF07848"/>
    </source>
</evidence>
<dbReference type="Proteomes" id="UP001500383">
    <property type="component" value="Unassembled WGS sequence"/>
</dbReference>
<dbReference type="Gene3D" id="1.10.10.10">
    <property type="entry name" value="Winged helix-like DNA-binding domain superfamily/Winged helix DNA-binding domain"/>
    <property type="match status" value="1"/>
</dbReference>
<sequence>MPAPARPMKLPARSAVLSALLGAHPAESTAAGIVDVAVRLGFQESAVRVALTRMVASGDLERDRGVYRLSPRLISRQERQDAAISPSLKPWDRQWSMQVVTVPADAATRLATRSELTGLRYAELREGVWLRPANLDVVRSDALTARSEEFSCVPAGDVDALTSRLFDPAGWARDGAALLAAAEHADEMSTRFEVAAATVRHILHDPLLPAELLPADWPGERLRESYQRFRTDFGRFANGVLGAGT</sequence>
<keyword evidence="5" id="KW-1185">Reference proteome</keyword>
<comment type="caution">
    <text evidence="4">The sequence shown here is derived from an EMBL/GenBank/DDBJ whole genome shotgun (WGS) entry which is preliminary data.</text>
</comment>
<evidence type="ECO:0000313" key="4">
    <source>
        <dbReference type="EMBL" id="GAA1707621.1"/>
    </source>
</evidence>
<dbReference type="Pfam" id="PF08223">
    <property type="entry name" value="PaaX_C"/>
    <property type="match status" value="1"/>
</dbReference>
<gene>
    <name evidence="4" type="ORF">GCM10009831_16540</name>
</gene>
<proteinExistence type="predicted"/>
<evidence type="ECO:0000313" key="5">
    <source>
        <dbReference type="Proteomes" id="UP001500383"/>
    </source>
</evidence>
<dbReference type="InterPro" id="IPR012906">
    <property type="entry name" value="PaaX-like_N"/>
</dbReference>
<dbReference type="Gene3D" id="3.30.70.2650">
    <property type="match status" value="1"/>
</dbReference>
<evidence type="ECO:0000259" key="2">
    <source>
        <dbReference type="Pfam" id="PF08223"/>
    </source>
</evidence>
<dbReference type="RefSeq" id="WP_182640784.1">
    <property type="nucleotide sequence ID" value="NZ_BAAAQG010000007.1"/>
</dbReference>
<feature type="domain" description="Transcriptional repressor PaaX-like N-terminal" evidence="1">
    <location>
        <begin position="12"/>
        <end position="72"/>
    </location>
</feature>
<dbReference type="Pfam" id="PF07848">
    <property type="entry name" value="PaaX"/>
    <property type="match status" value="1"/>
</dbReference>
<name>A0ABN2ILS4_9ACTN</name>
<dbReference type="EMBL" id="BAAAQG010000007">
    <property type="protein sequence ID" value="GAA1707621.1"/>
    <property type="molecule type" value="Genomic_DNA"/>
</dbReference>
<dbReference type="PANTHER" id="PTHR30319">
    <property type="entry name" value="PHENYLACETIC ACID REGULATOR-RELATED TRANSCRIPTIONAL REPRESSOR"/>
    <property type="match status" value="1"/>
</dbReference>